<evidence type="ECO:0000259" key="4">
    <source>
        <dbReference type="PROSITE" id="PS51194"/>
    </source>
</evidence>
<dbReference type="EMBL" id="CAJNOK010003218">
    <property type="protein sequence ID" value="CAF0892590.1"/>
    <property type="molecule type" value="Genomic_DNA"/>
</dbReference>
<proteinExistence type="predicted"/>
<feature type="non-terminal residue" evidence="6">
    <location>
        <position position="1"/>
    </location>
</feature>
<dbReference type="InterPro" id="IPR049730">
    <property type="entry name" value="SNF2/RAD54-like_C"/>
</dbReference>
<evidence type="ECO:0000313" key="9">
    <source>
        <dbReference type="Proteomes" id="UP000663829"/>
    </source>
</evidence>
<dbReference type="Pfam" id="PF00271">
    <property type="entry name" value="Helicase_C"/>
    <property type="match status" value="1"/>
</dbReference>
<sequence>VLLLSLKAGGEGLNLIGGCHLFLYELSYNPQNEQQACDRIYRIGQTRDVYIYRLLIRSSIEERICELQAKKLQLSSDVLRGCVEKFTLKLEDIAFLCS</sequence>
<dbReference type="EMBL" id="CAJOBC010085464">
    <property type="protein sequence ID" value="CAF4331347.1"/>
    <property type="molecule type" value="Genomic_DNA"/>
</dbReference>
<dbReference type="AlphaFoldDB" id="A0A815QBJ8"/>
<dbReference type="InterPro" id="IPR027417">
    <property type="entry name" value="P-loop_NTPase"/>
</dbReference>
<dbReference type="PROSITE" id="PS51194">
    <property type="entry name" value="HELICASE_CTER"/>
    <property type="match status" value="1"/>
</dbReference>
<dbReference type="CDD" id="cd18793">
    <property type="entry name" value="SF2_C_SNF"/>
    <property type="match status" value="1"/>
</dbReference>
<dbReference type="Proteomes" id="UP000682733">
    <property type="component" value="Unassembled WGS sequence"/>
</dbReference>
<reference evidence="6" key="1">
    <citation type="submission" date="2021-02" db="EMBL/GenBank/DDBJ databases">
        <authorList>
            <person name="Nowell W R."/>
        </authorList>
    </citation>
    <scope>NUCLEOTIDE SEQUENCE</scope>
</reference>
<dbReference type="GO" id="GO:0006281">
    <property type="term" value="P:DNA repair"/>
    <property type="evidence" value="ECO:0007669"/>
    <property type="project" value="TreeGrafter"/>
</dbReference>
<feature type="domain" description="Helicase C-terminal" evidence="4">
    <location>
        <begin position="1"/>
        <end position="94"/>
    </location>
</feature>
<accession>A0A815QBJ8</accession>
<gene>
    <name evidence="6" type="ORF">GPM918_LOCUS35081</name>
    <name evidence="5" type="ORF">OVA965_LOCUS9204</name>
    <name evidence="8" type="ORF">SRO942_LOCUS35796</name>
    <name evidence="7" type="ORF">TMI583_LOCUS9201</name>
</gene>
<keyword evidence="2" id="KW-0378">Hydrolase</keyword>
<dbReference type="Gene3D" id="3.40.50.300">
    <property type="entry name" value="P-loop containing nucleotide triphosphate hydrolases"/>
    <property type="match status" value="1"/>
</dbReference>
<evidence type="ECO:0000256" key="1">
    <source>
        <dbReference type="ARBA" id="ARBA00022741"/>
    </source>
</evidence>
<organism evidence="6 9">
    <name type="scientific">Didymodactylos carnosus</name>
    <dbReference type="NCBI Taxonomy" id="1234261"/>
    <lineage>
        <taxon>Eukaryota</taxon>
        <taxon>Metazoa</taxon>
        <taxon>Spiralia</taxon>
        <taxon>Gnathifera</taxon>
        <taxon>Rotifera</taxon>
        <taxon>Eurotatoria</taxon>
        <taxon>Bdelloidea</taxon>
        <taxon>Philodinida</taxon>
        <taxon>Philodinidae</taxon>
        <taxon>Didymodactylos</taxon>
    </lineage>
</organism>
<dbReference type="Proteomes" id="UP000677228">
    <property type="component" value="Unassembled WGS sequence"/>
</dbReference>
<evidence type="ECO:0000256" key="3">
    <source>
        <dbReference type="ARBA" id="ARBA00022840"/>
    </source>
</evidence>
<dbReference type="EMBL" id="CAJNOQ010020004">
    <property type="protein sequence ID" value="CAF1461029.1"/>
    <property type="molecule type" value="Genomic_DNA"/>
</dbReference>
<evidence type="ECO:0000256" key="2">
    <source>
        <dbReference type="ARBA" id="ARBA00022801"/>
    </source>
</evidence>
<keyword evidence="1" id="KW-0547">Nucleotide-binding</keyword>
<dbReference type="GO" id="GO:0005524">
    <property type="term" value="F:ATP binding"/>
    <property type="evidence" value="ECO:0007669"/>
    <property type="project" value="UniProtKB-KW"/>
</dbReference>
<evidence type="ECO:0000313" key="8">
    <source>
        <dbReference type="EMBL" id="CAF4331347.1"/>
    </source>
</evidence>
<dbReference type="GO" id="GO:0005634">
    <property type="term" value="C:nucleus"/>
    <property type="evidence" value="ECO:0007669"/>
    <property type="project" value="TreeGrafter"/>
</dbReference>
<dbReference type="GO" id="GO:0008094">
    <property type="term" value="F:ATP-dependent activity, acting on DNA"/>
    <property type="evidence" value="ECO:0007669"/>
    <property type="project" value="TreeGrafter"/>
</dbReference>
<dbReference type="InterPro" id="IPR001650">
    <property type="entry name" value="Helicase_C-like"/>
</dbReference>
<evidence type="ECO:0000313" key="5">
    <source>
        <dbReference type="EMBL" id="CAF0892590.1"/>
    </source>
</evidence>
<protein>
    <recommendedName>
        <fullName evidence="4">Helicase C-terminal domain-containing protein</fullName>
    </recommendedName>
</protein>
<dbReference type="SUPFAM" id="SSF52540">
    <property type="entry name" value="P-loop containing nucleoside triphosphate hydrolases"/>
    <property type="match status" value="1"/>
</dbReference>
<dbReference type="PANTHER" id="PTHR45626:SF50">
    <property type="entry name" value="TRANSCRIPTION TERMINATION FACTOR 2"/>
    <property type="match status" value="1"/>
</dbReference>
<keyword evidence="3" id="KW-0067">ATP-binding</keyword>
<dbReference type="GO" id="GO:0016787">
    <property type="term" value="F:hydrolase activity"/>
    <property type="evidence" value="ECO:0007669"/>
    <property type="project" value="UniProtKB-KW"/>
</dbReference>
<evidence type="ECO:0000313" key="7">
    <source>
        <dbReference type="EMBL" id="CAF3674579.1"/>
    </source>
</evidence>
<keyword evidence="9" id="KW-1185">Reference proteome</keyword>
<dbReference type="Proteomes" id="UP000663829">
    <property type="component" value="Unassembled WGS sequence"/>
</dbReference>
<dbReference type="PANTHER" id="PTHR45626">
    <property type="entry name" value="TRANSCRIPTION TERMINATION FACTOR 2-RELATED"/>
    <property type="match status" value="1"/>
</dbReference>
<name>A0A815QBJ8_9BILA</name>
<dbReference type="OrthoDB" id="276744at2759"/>
<dbReference type="Proteomes" id="UP000681722">
    <property type="component" value="Unassembled WGS sequence"/>
</dbReference>
<comment type="caution">
    <text evidence="6">The sequence shown here is derived from an EMBL/GenBank/DDBJ whole genome shotgun (WGS) entry which is preliminary data.</text>
</comment>
<dbReference type="InterPro" id="IPR050628">
    <property type="entry name" value="SNF2_RAD54_helicase_TF"/>
</dbReference>
<dbReference type="EMBL" id="CAJOBA010003219">
    <property type="protein sequence ID" value="CAF3674579.1"/>
    <property type="molecule type" value="Genomic_DNA"/>
</dbReference>
<evidence type="ECO:0000313" key="6">
    <source>
        <dbReference type="EMBL" id="CAF1461029.1"/>
    </source>
</evidence>